<evidence type="ECO:0000313" key="1">
    <source>
        <dbReference type="EMBL" id="HIU22363.1"/>
    </source>
</evidence>
<dbReference type="AlphaFoldDB" id="A0A9D1HTM9"/>
<sequence length="153" mass="17907">MGVCLLGYKGKDLEKVKDWDGFVSPDGEFLKVTERGNMEAVHDEFAEIYALNKLNKNLDKEYERIQQNNPNYRSICLGYKDILIHCLGYVNMERLSDHLLIEVPDPSINGYKVTDAQFDTLARLVRINGDDERDLMQVFKYERKMGEGYQYRR</sequence>
<reference evidence="1" key="1">
    <citation type="submission" date="2020-10" db="EMBL/GenBank/DDBJ databases">
        <authorList>
            <person name="Gilroy R."/>
        </authorList>
    </citation>
    <scope>NUCLEOTIDE SEQUENCE</scope>
    <source>
        <strain evidence="1">CHK197-8231</strain>
    </source>
</reference>
<dbReference type="Proteomes" id="UP000824087">
    <property type="component" value="Unassembled WGS sequence"/>
</dbReference>
<organism evidence="1 2">
    <name type="scientific">Candidatus Fimihabitans intestinipullorum</name>
    <dbReference type="NCBI Taxonomy" id="2840820"/>
    <lineage>
        <taxon>Bacteria</taxon>
        <taxon>Bacillati</taxon>
        <taxon>Mycoplasmatota</taxon>
        <taxon>Mycoplasmatota incertae sedis</taxon>
        <taxon>Candidatus Fimihabitans</taxon>
    </lineage>
</organism>
<evidence type="ECO:0000313" key="2">
    <source>
        <dbReference type="Proteomes" id="UP000824087"/>
    </source>
</evidence>
<accession>A0A9D1HTM9</accession>
<name>A0A9D1HTM9_9BACT</name>
<gene>
    <name evidence="1" type="ORF">IAD49_02145</name>
</gene>
<protein>
    <submittedName>
        <fullName evidence="1">Uncharacterized protein</fullName>
    </submittedName>
</protein>
<dbReference type="EMBL" id="DVML01000012">
    <property type="protein sequence ID" value="HIU22363.1"/>
    <property type="molecule type" value="Genomic_DNA"/>
</dbReference>
<comment type="caution">
    <text evidence="1">The sequence shown here is derived from an EMBL/GenBank/DDBJ whole genome shotgun (WGS) entry which is preliminary data.</text>
</comment>
<reference evidence="1" key="2">
    <citation type="journal article" date="2021" name="PeerJ">
        <title>Extensive microbial diversity within the chicken gut microbiome revealed by metagenomics and culture.</title>
        <authorList>
            <person name="Gilroy R."/>
            <person name="Ravi A."/>
            <person name="Getino M."/>
            <person name="Pursley I."/>
            <person name="Horton D.L."/>
            <person name="Alikhan N.F."/>
            <person name="Baker D."/>
            <person name="Gharbi K."/>
            <person name="Hall N."/>
            <person name="Watson M."/>
            <person name="Adriaenssens E.M."/>
            <person name="Foster-Nyarko E."/>
            <person name="Jarju S."/>
            <person name="Secka A."/>
            <person name="Antonio M."/>
            <person name="Oren A."/>
            <person name="Chaudhuri R.R."/>
            <person name="La Ragione R."/>
            <person name="Hildebrand F."/>
            <person name="Pallen M.J."/>
        </authorList>
    </citation>
    <scope>NUCLEOTIDE SEQUENCE</scope>
    <source>
        <strain evidence="1">CHK197-8231</strain>
    </source>
</reference>
<proteinExistence type="predicted"/>